<dbReference type="AlphaFoldDB" id="A0A1C4C320"/>
<dbReference type="OrthoDB" id="3174721at2"/>
<sequence>MGNKWIRKMPLLVLVVFSTIIGSIIGFIIVHNYHDIGSIADWVSGVGSLGAIWFVHLQIKQQADQFNYQNANHFEIILNDRLISEKNDDGVILYSGNRELVCSGTNSGVSTSSFKFIGICNVTTYQIVKNNHEEMKKDHKYREDPEIYDFDFLIEERKFETVYPGEISKEIAIPLSKLEESFKNEKENLVVVYMDVLGNIYGREVNIKD</sequence>
<keyword evidence="1" id="KW-0472">Membrane</keyword>
<evidence type="ECO:0000256" key="1">
    <source>
        <dbReference type="SAM" id="Phobius"/>
    </source>
</evidence>
<name>A0A1C4C320_9LACO</name>
<gene>
    <name evidence="2" type="ORF">GA0061074_12018</name>
</gene>
<protein>
    <submittedName>
        <fullName evidence="2">Uncharacterized protein</fullName>
    </submittedName>
</protein>
<evidence type="ECO:0000313" key="3">
    <source>
        <dbReference type="Proteomes" id="UP000199268"/>
    </source>
</evidence>
<accession>A0A1C4C320</accession>
<organism evidence="2 3">
    <name type="scientific">Weissella bombi</name>
    <dbReference type="NCBI Taxonomy" id="1505725"/>
    <lineage>
        <taxon>Bacteria</taxon>
        <taxon>Bacillati</taxon>
        <taxon>Bacillota</taxon>
        <taxon>Bacilli</taxon>
        <taxon>Lactobacillales</taxon>
        <taxon>Lactobacillaceae</taxon>
        <taxon>Weissella</taxon>
    </lineage>
</organism>
<dbReference type="EMBL" id="FMAO01000020">
    <property type="protein sequence ID" value="SCC13475.1"/>
    <property type="molecule type" value="Genomic_DNA"/>
</dbReference>
<dbReference type="STRING" id="1505725.GA0061074_12018"/>
<keyword evidence="3" id="KW-1185">Reference proteome</keyword>
<feature type="transmembrane region" description="Helical" evidence="1">
    <location>
        <begin position="12"/>
        <end position="33"/>
    </location>
</feature>
<dbReference type="RefSeq" id="WP_092463977.1">
    <property type="nucleotide sequence ID" value="NZ_BJEE01000011.1"/>
</dbReference>
<keyword evidence="1" id="KW-1133">Transmembrane helix</keyword>
<dbReference type="Proteomes" id="UP000199268">
    <property type="component" value="Unassembled WGS sequence"/>
</dbReference>
<reference evidence="3" key="1">
    <citation type="submission" date="2016-08" db="EMBL/GenBank/DDBJ databases">
        <authorList>
            <person name="Varghese N."/>
            <person name="Submissions Spin"/>
        </authorList>
    </citation>
    <scope>NUCLEOTIDE SEQUENCE [LARGE SCALE GENOMIC DNA]</scope>
    <source>
        <strain evidence="3">R-53094</strain>
    </source>
</reference>
<feature type="transmembrane region" description="Helical" evidence="1">
    <location>
        <begin position="39"/>
        <end position="59"/>
    </location>
</feature>
<evidence type="ECO:0000313" key="2">
    <source>
        <dbReference type="EMBL" id="SCC13475.1"/>
    </source>
</evidence>
<keyword evidence="1" id="KW-0812">Transmembrane</keyword>
<proteinExistence type="predicted"/>